<protein>
    <recommendedName>
        <fullName evidence="9">C2H2-type domain-containing protein</fullName>
    </recommendedName>
</protein>
<keyword evidence="2" id="KW-0479">Metal-binding</keyword>
<dbReference type="PANTHER" id="PTHR40626">
    <property type="entry name" value="MIP31509P"/>
    <property type="match status" value="1"/>
</dbReference>
<dbReference type="PANTHER" id="PTHR40626:SF11">
    <property type="entry name" value="ZINC FINGER PROTEIN YPR022C"/>
    <property type="match status" value="1"/>
</dbReference>
<evidence type="ECO:0000256" key="6">
    <source>
        <dbReference type="ARBA" id="ARBA00023242"/>
    </source>
</evidence>
<evidence type="ECO:0000256" key="2">
    <source>
        <dbReference type="ARBA" id="ARBA00022723"/>
    </source>
</evidence>
<dbReference type="InterPro" id="IPR013087">
    <property type="entry name" value="Znf_C2H2_type"/>
</dbReference>
<keyword evidence="3" id="KW-0677">Repeat</keyword>
<keyword evidence="4 7" id="KW-0863">Zinc-finger</keyword>
<evidence type="ECO:0000256" key="7">
    <source>
        <dbReference type="PROSITE-ProRule" id="PRU00042"/>
    </source>
</evidence>
<dbReference type="Pfam" id="PF00096">
    <property type="entry name" value="zf-C2H2"/>
    <property type="match status" value="2"/>
</dbReference>
<dbReference type="Pfam" id="PF04082">
    <property type="entry name" value="Fungal_trans"/>
    <property type="match status" value="1"/>
</dbReference>
<dbReference type="Proteomes" id="UP000766486">
    <property type="component" value="Unassembled WGS sequence"/>
</dbReference>
<evidence type="ECO:0000256" key="5">
    <source>
        <dbReference type="ARBA" id="ARBA00022833"/>
    </source>
</evidence>
<feature type="domain" description="C2H2-type" evidence="9">
    <location>
        <begin position="32"/>
        <end position="54"/>
    </location>
</feature>
<evidence type="ECO:0000259" key="9">
    <source>
        <dbReference type="PROSITE" id="PS50157"/>
    </source>
</evidence>
<keyword evidence="11" id="KW-1185">Reference proteome</keyword>
<dbReference type="PROSITE" id="PS50157">
    <property type="entry name" value="ZINC_FINGER_C2H2_2"/>
    <property type="match status" value="2"/>
</dbReference>
<evidence type="ECO:0000313" key="10">
    <source>
        <dbReference type="EMBL" id="VUC29960.1"/>
    </source>
</evidence>
<sequence length="759" mass="85819">MYPCTERGCSRVYKRPEHLSRHRLNHQPRKIHTCSVCHKDFVRLDLMQRHTRRHDRGMIYRNSGGYSNRDVVDGIDKSVLLGGSAAVSSAVELRGQPDLPPDELHLEDIMDSPAPQRVDVGTAGVDASDLDDLLPVRQVQVQQHVAVQPMERLDVEHLSFFDECNDATSLMQDLDWLFDASSWDGSGEVDGINMRSPADAPTTSPASDASMGRDITSHLENTYRLPRERILAALSYLPHEVLVSSFFESKNLEQFMISYWQNYNAHFFLLHQPTFSVQDAPPLLLVALLTLGATLSPDEEHYQVAEKIHQNLRWLIFNSPSFQVPAPLWVIQALLMVQAYEKMFSTRKLHEMSHIFHYSVITLMRRGSCYSEEPEDPGEISSLEKTWYRWVKRELSYRAAFFAFIMDAQHSSIFGHTAALSLNDIQLPLPCADALWNAPTASMWNRERSRVQSSPLFLPALRALLSRHPIPHTYSPFARFVLLHGLFCLTRHMIARDQTASCISVPEQNSSSRATSSSTQEQDNWKERLDRAIDTWSFSLLSQTPSLCLEAARPLQRIAHVSIHVSLVDCHILAGAPNLATGVRTQHGSVQWARAYERVSKWAHHPTVKKPLSHCLLLIQETMFTRARYVAAEDSIILKPWVLYNTTLILWAYGAVVCGARKSSDLGQDHVVDHVAHKWSAEEYLSHMLNGLMGDSGLSQLSGTNRTSGLVTAVRLALEGCRWELLEEARETLQRIATQTLVFPPLTADDIVIDDMDNP</sequence>
<dbReference type="InterPro" id="IPR051059">
    <property type="entry name" value="VerF-like"/>
</dbReference>
<feature type="domain" description="C2H2-type" evidence="9">
    <location>
        <begin position="2"/>
        <end position="31"/>
    </location>
</feature>
<dbReference type="EMBL" id="CABFNS010000812">
    <property type="protein sequence ID" value="VUC29960.1"/>
    <property type="molecule type" value="Genomic_DNA"/>
</dbReference>
<evidence type="ECO:0000313" key="11">
    <source>
        <dbReference type="Proteomes" id="UP000766486"/>
    </source>
</evidence>
<dbReference type="PROSITE" id="PS00028">
    <property type="entry name" value="ZINC_FINGER_C2H2_1"/>
    <property type="match status" value="2"/>
</dbReference>
<keyword evidence="5" id="KW-0862">Zinc</keyword>
<dbReference type="CDD" id="cd12148">
    <property type="entry name" value="fungal_TF_MHR"/>
    <property type="match status" value="1"/>
</dbReference>
<comment type="caution">
    <text evidence="10">The sequence shown here is derived from an EMBL/GenBank/DDBJ whole genome shotgun (WGS) entry which is preliminary data.</text>
</comment>
<dbReference type="Gene3D" id="3.30.160.60">
    <property type="entry name" value="Classic Zinc Finger"/>
    <property type="match status" value="1"/>
</dbReference>
<name>A0ABY6UFG6_BIOOC</name>
<reference evidence="10 11" key="1">
    <citation type="submission" date="2019-06" db="EMBL/GenBank/DDBJ databases">
        <authorList>
            <person name="Broberg M."/>
        </authorList>
    </citation>
    <scope>NUCLEOTIDE SEQUENCE [LARGE SCALE GENOMIC DNA]</scope>
</reference>
<evidence type="ECO:0000256" key="8">
    <source>
        <dbReference type="SAM" id="MobiDB-lite"/>
    </source>
</evidence>
<dbReference type="SMART" id="SM00355">
    <property type="entry name" value="ZnF_C2H2"/>
    <property type="match status" value="2"/>
</dbReference>
<dbReference type="InterPro" id="IPR036236">
    <property type="entry name" value="Znf_C2H2_sf"/>
</dbReference>
<comment type="subcellular location">
    <subcellularLocation>
        <location evidence="1">Nucleus</location>
    </subcellularLocation>
</comment>
<gene>
    <name evidence="10" type="ORF">CLO192961_LOCUS273283</name>
</gene>
<dbReference type="InterPro" id="IPR007219">
    <property type="entry name" value="XnlR_reg_dom"/>
</dbReference>
<evidence type="ECO:0000256" key="3">
    <source>
        <dbReference type="ARBA" id="ARBA00022737"/>
    </source>
</evidence>
<accession>A0ABY6UFG6</accession>
<keyword evidence="6" id="KW-0539">Nucleus</keyword>
<feature type="region of interest" description="Disordered" evidence="8">
    <location>
        <begin position="191"/>
        <end position="212"/>
    </location>
</feature>
<evidence type="ECO:0000256" key="1">
    <source>
        <dbReference type="ARBA" id="ARBA00004123"/>
    </source>
</evidence>
<proteinExistence type="predicted"/>
<evidence type="ECO:0000256" key="4">
    <source>
        <dbReference type="ARBA" id="ARBA00022771"/>
    </source>
</evidence>
<dbReference type="SUPFAM" id="SSF57667">
    <property type="entry name" value="beta-beta-alpha zinc fingers"/>
    <property type="match status" value="1"/>
</dbReference>
<organism evidence="10 11">
    <name type="scientific">Bionectria ochroleuca</name>
    <name type="common">Gliocladium roseum</name>
    <dbReference type="NCBI Taxonomy" id="29856"/>
    <lineage>
        <taxon>Eukaryota</taxon>
        <taxon>Fungi</taxon>
        <taxon>Dikarya</taxon>
        <taxon>Ascomycota</taxon>
        <taxon>Pezizomycotina</taxon>
        <taxon>Sordariomycetes</taxon>
        <taxon>Hypocreomycetidae</taxon>
        <taxon>Hypocreales</taxon>
        <taxon>Bionectriaceae</taxon>
        <taxon>Clonostachys</taxon>
    </lineage>
</organism>